<dbReference type="InterPro" id="IPR036866">
    <property type="entry name" value="RibonucZ/Hydroxyglut_hydro"/>
</dbReference>
<dbReference type="PANTHER" id="PTHR15032:SF4">
    <property type="entry name" value="N-ACYL-PHOSPHATIDYLETHANOLAMINE-HYDROLYZING PHOSPHOLIPASE D"/>
    <property type="match status" value="1"/>
</dbReference>
<evidence type="ECO:0000256" key="1">
    <source>
        <dbReference type="SAM" id="MobiDB-lite"/>
    </source>
</evidence>
<gene>
    <name evidence="3" type="ORF">BaRGS_00028836</name>
</gene>
<reference evidence="3 4" key="1">
    <citation type="journal article" date="2023" name="Sci. Data">
        <title>Genome assembly of the Korean intertidal mud-creeper Batillaria attramentaria.</title>
        <authorList>
            <person name="Patra A.K."/>
            <person name="Ho P.T."/>
            <person name="Jun S."/>
            <person name="Lee S.J."/>
            <person name="Kim Y."/>
            <person name="Won Y.J."/>
        </authorList>
    </citation>
    <scope>NUCLEOTIDE SEQUENCE [LARGE SCALE GENOMIC DNA]</scope>
    <source>
        <strain evidence="3">Wonlab-2016</strain>
    </source>
</reference>
<accession>A0ABD0JYF5</accession>
<dbReference type="SUPFAM" id="SSF56281">
    <property type="entry name" value="Metallo-hydrolase/oxidoreductase"/>
    <property type="match status" value="1"/>
</dbReference>
<evidence type="ECO:0000313" key="4">
    <source>
        <dbReference type="Proteomes" id="UP001519460"/>
    </source>
</evidence>
<evidence type="ECO:0000259" key="2">
    <source>
        <dbReference type="Pfam" id="PF12706"/>
    </source>
</evidence>
<feature type="domain" description="Metallo-beta-lactamase" evidence="2">
    <location>
        <begin position="197"/>
        <end position="397"/>
    </location>
</feature>
<dbReference type="Proteomes" id="UP001519460">
    <property type="component" value="Unassembled WGS sequence"/>
</dbReference>
<dbReference type="AlphaFoldDB" id="A0ABD0JYF5"/>
<dbReference type="InterPro" id="IPR001279">
    <property type="entry name" value="Metallo-B-lactamas"/>
</dbReference>
<organism evidence="3 4">
    <name type="scientific">Batillaria attramentaria</name>
    <dbReference type="NCBI Taxonomy" id="370345"/>
    <lineage>
        <taxon>Eukaryota</taxon>
        <taxon>Metazoa</taxon>
        <taxon>Spiralia</taxon>
        <taxon>Lophotrochozoa</taxon>
        <taxon>Mollusca</taxon>
        <taxon>Gastropoda</taxon>
        <taxon>Caenogastropoda</taxon>
        <taxon>Sorbeoconcha</taxon>
        <taxon>Cerithioidea</taxon>
        <taxon>Batillariidae</taxon>
        <taxon>Batillaria</taxon>
    </lineage>
</organism>
<name>A0ABD0JYF5_9CAEN</name>
<evidence type="ECO:0000313" key="3">
    <source>
        <dbReference type="EMBL" id="KAK7479928.1"/>
    </source>
</evidence>
<keyword evidence="4" id="KW-1185">Reference proteome</keyword>
<proteinExistence type="predicted"/>
<sequence length="448" mass="50459">MGTGENSRDGTVKKAVKELKIIAGVVPELSDLGTVTALSTARYIHHMRGLKELTFLSAALGSAFVVTYNQYLKPLTEDDQKGAAMDKPSQDRKQVDNEDGKLGEAAALVHEFTKPIFQNGRFENPWETWKKPSFKRFLKFAFVEKNESNVPSKEVLDQTLPIIKPDIQQFETSPVCGVRMMWIGHATVVAQLDGITVMTDPVFSSRAAPMQWLGPKRYRDPPCTIEELPRIDVVVISHNHYDHLDHGSVVALNKRFGKDLQWFVPMGLKKWMNDTGCENVVEMTWWDEHEVKGSSGVRVACTPCQHWCKRSATDDNKVLWSSWCVLGPRHSFHFSGDTGYCRGFKEIGRKYGPFTAAAIPIGAYNPRWFMMPQHVNPKEAVDIHQDIGSKNSIGIHWGTFVLTYEPYLEPKELLGAEIESRKLSPCEFVTVAHGAIEVFGDDKYNSVD</sequence>
<dbReference type="Pfam" id="PF12706">
    <property type="entry name" value="Lactamase_B_2"/>
    <property type="match status" value="1"/>
</dbReference>
<dbReference type="PANTHER" id="PTHR15032">
    <property type="entry name" value="N-ACYL-PHOSPHATIDYLETHANOLAMINE-HYDROLYZING PHOSPHOLIPASE D"/>
    <property type="match status" value="1"/>
</dbReference>
<protein>
    <recommendedName>
        <fullName evidence="2">Metallo-beta-lactamase domain-containing protein</fullName>
    </recommendedName>
</protein>
<comment type="caution">
    <text evidence="3">The sequence shown here is derived from an EMBL/GenBank/DDBJ whole genome shotgun (WGS) entry which is preliminary data.</text>
</comment>
<feature type="region of interest" description="Disordered" evidence="1">
    <location>
        <begin position="79"/>
        <end position="98"/>
    </location>
</feature>
<dbReference type="Gene3D" id="3.60.15.10">
    <property type="entry name" value="Ribonuclease Z/Hydroxyacylglutathione hydrolase-like"/>
    <property type="match status" value="1"/>
</dbReference>
<dbReference type="EMBL" id="JACVVK020000292">
    <property type="protein sequence ID" value="KAK7479928.1"/>
    <property type="molecule type" value="Genomic_DNA"/>
</dbReference>
<feature type="compositionally biased region" description="Basic and acidic residues" evidence="1">
    <location>
        <begin position="88"/>
        <end position="98"/>
    </location>
</feature>